<organism evidence="2 3">
    <name type="scientific">Synechococcus elongatus PCC 11801</name>
    <dbReference type="NCBI Taxonomy" id="2219813"/>
    <lineage>
        <taxon>Bacteria</taxon>
        <taxon>Bacillati</taxon>
        <taxon>Cyanobacteriota</taxon>
        <taxon>Cyanophyceae</taxon>
        <taxon>Synechococcales</taxon>
        <taxon>Synechococcaceae</taxon>
        <taxon>Synechococcus</taxon>
    </lineage>
</organism>
<proteinExistence type="predicted"/>
<keyword evidence="1" id="KW-1133">Transmembrane helix</keyword>
<protein>
    <submittedName>
        <fullName evidence="2">Uncharacterized protein</fullName>
    </submittedName>
</protein>
<keyword evidence="1" id="KW-0472">Membrane</keyword>
<reference evidence="2 3" key="1">
    <citation type="journal article" date="2018" name="Sci. Rep.">
        <title>Genome Features and Biochemical Characteristics of a Robust, Fast Growing and Naturally Transformable Cyanobacterium Synechococcus elongatus PCC 11801 Isolated from India.</title>
        <authorList>
            <person name="Jaiswal D."/>
            <person name="Sengupta A."/>
            <person name="Sohoni S."/>
            <person name="Sengupta S."/>
            <person name="Phadnavis A.G."/>
            <person name="Pakrasi H.B."/>
            <person name="Wangikar P.P."/>
        </authorList>
    </citation>
    <scope>NUCLEOTIDE SEQUENCE [LARGE SCALE GENOMIC DNA]</scope>
    <source>
        <strain evidence="2 3">PCC 11801</strain>
    </source>
</reference>
<feature type="transmembrane region" description="Helical" evidence="1">
    <location>
        <begin position="48"/>
        <end position="70"/>
    </location>
</feature>
<gene>
    <name evidence="2" type="ORF">DOP62_13690</name>
</gene>
<dbReference type="RefSeq" id="WP_208677113.1">
    <property type="nucleotide sequence ID" value="NZ_CP030139.2"/>
</dbReference>
<name>A0AAQ3MB94_SYNEL</name>
<evidence type="ECO:0000313" key="3">
    <source>
        <dbReference type="Proteomes" id="UP000267249"/>
    </source>
</evidence>
<evidence type="ECO:0000313" key="2">
    <source>
        <dbReference type="EMBL" id="WVS92404.1"/>
    </source>
</evidence>
<dbReference type="AlphaFoldDB" id="A0AAQ3MB94"/>
<sequence length="75" mass="7834">MGQMPDCVALRSAIAGLNLAGRTVDVTMGAVVSRSSMSEMPDAAWMDWIAGGLAIVVFVGGLVMMFTGILTSKNR</sequence>
<dbReference type="Proteomes" id="UP000267249">
    <property type="component" value="Chromosome"/>
</dbReference>
<evidence type="ECO:0000256" key="1">
    <source>
        <dbReference type="SAM" id="Phobius"/>
    </source>
</evidence>
<dbReference type="EMBL" id="CP030139">
    <property type="protein sequence ID" value="WVS92404.1"/>
    <property type="molecule type" value="Genomic_DNA"/>
</dbReference>
<keyword evidence="1" id="KW-0812">Transmembrane</keyword>
<accession>A0AAQ3MB94</accession>